<feature type="region of interest" description="Disordered" evidence="1">
    <location>
        <begin position="93"/>
        <end position="134"/>
    </location>
</feature>
<dbReference type="AlphaFoldDB" id="A0A6M0RZ97"/>
<proteinExistence type="predicted"/>
<feature type="region of interest" description="Disordered" evidence="1">
    <location>
        <begin position="153"/>
        <end position="204"/>
    </location>
</feature>
<dbReference type="EMBL" id="QXHD01000004">
    <property type="protein sequence ID" value="NEZ61032.1"/>
    <property type="molecule type" value="Genomic_DNA"/>
</dbReference>
<feature type="compositionally biased region" description="Polar residues" evidence="1">
    <location>
        <begin position="123"/>
        <end position="133"/>
    </location>
</feature>
<dbReference type="RefSeq" id="WP_163703287.1">
    <property type="nucleotide sequence ID" value="NZ_QXHD01000004.1"/>
</dbReference>
<comment type="caution">
    <text evidence="2">The sequence shown here is derived from an EMBL/GenBank/DDBJ whole genome shotgun (WGS) entry which is preliminary data.</text>
</comment>
<protein>
    <recommendedName>
        <fullName evidence="4">Mobilization protein</fullName>
    </recommendedName>
</protein>
<sequence>MVTKEEQLQKQRDKHLEQAEQAKKKARQIDLLLAKEKRRKENRRKYIAGGYLLRALLENETPCQTYEQLLEILNITLTTDRDRVVFELPVLSPEEKKQRKKASATSAKPITAQSGRQKPKASEPSSQKRTSLPASLVAETIAPVTDASIAVSEGTVPSSPVNRKHHPGLSEAANTIVPTEGQLPESKPPLPETQADELLAEFDA</sequence>
<evidence type="ECO:0000313" key="2">
    <source>
        <dbReference type="EMBL" id="NEZ61032.1"/>
    </source>
</evidence>
<keyword evidence="3" id="KW-1185">Reference proteome</keyword>
<evidence type="ECO:0008006" key="4">
    <source>
        <dbReference type="Google" id="ProtNLM"/>
    </source>
</evidence>
<feature type="compositionally biased region" description="Basic and acidic residues" evidence="1">
    <location>
        <begin position="1"/>
        <end position="23"/>
    </location>
</feature>
<feature type="compositionally biased region" description="Polar residues" evidence="1">
    <location>
        <begin position="103"/>
        <end position="116"/>
    </location>
</feature>
<organism evidence="2 3">
    <name type="scientific">Adonisia turfae CCMR0081</name>
    <dbReference type="NCBI Taxonomy" id="2292702"/>
    <lineage>
        <taxon>Bacteria</taxon>
        <taxon>Bacillati</taxon>
        <taxon>Cyanobacteriota</taxon>
        <taxon>Adonisia</taxon>
        <taxon>Adonisia turfae</taxon>
    </lineage>
</organism>
<evidence type="ECO:0000313" key="3">
    <source>
        <dbReference type="Proteomes" id="UP000481033"/>
    </source>
</evidence>
<reference evidence="2 3" key="1">
    <citation type="journal article" date="2020" name="Microb. Ecol.">
        <title>Ecogenomics of the Marine Benthic Filamentous Cyanobacterium Adonisia.</title>
        <authorList>
            <person name="Walter J.M."/>
            <person name="Coutinho F.H."/>
            <person name="Leomil L."/>
            <person name="Hargreaves P.I."/>
            <person name="Campeao M.E."/>
            <person name="Vieira V.V."/>
            <person name="Silva B.S."/>
            <person name="Fistarol G.O."/>
            <person name="Salomon P.S."/>
            <person name="Sawabe T."/>
            <person name="Mino S."/>
            <person name="Hosokawa M."/>
            <person name="Miyashita H."/>
            <person name="Maruyama F."/>
            <person name="van Verk M.C."/>
            <person name="Dutilh B.E."/>
            <person name="Thompson C.C."/>
            <person name="Thompson F.L."/>
        </authorList>
    </citation>
    <scope>NUCLEOTIDE SEQUENCE [LARGE SCALE GENOMIC DNA]</scope>
    <source>
        <strain evidence="2 3">CCMR0081</strain>
    </source>
</reference>
<accession>A0A6M0RZ97</accession>
<feature type="region of interest" description="Disordered" evidence="1">
    <location>
        <begin position="1"/>
        <end position="25"/>
    </location>
</feature>
<name>A0A6M0RZ97_9CYAN</name>
<gene>
    <name evidence="2" type="ORF">DXZ20_36440</name>
</gene>
<feature type="compositionally biased region" description="Acidic residues" evidence="1">
    <location>
        <begin position="194"/>
        <end position="204"/>
    </location>
</feature>
<evidence type="ECO:0000256" key="1">
    <source>
        <dbReference type="SAM" id="MobiDB-lite"/>
    </source>
</evidence>
<dbReference type="Proteomes" id="UP000481033">
    <property type="component" value="Unassembled WGS sequence"/>
</dbReference>